<evidence type="ECO:0000313" key="5">
    <source>
        <dbReference type="Proteomes" id="UP000324288"/>
    </source>
</evidence>
<dbReference type="OrthoDB" id="4543462at2"/>
<gene>
    <name evidence="2" type="ORF">AL705_00215</name>
    <name evidence="3" type="ORF">LC603019_00048</name>
</gene>
<keyword evidence="1" id="KW-1133">Transmembrane helix</keyword>
<dbReference type="RefSeq" id="WP_053961297.1">
    <property type="nucleotide sequence ID" value="NZ_CAJPTR010000002.1"/>
</dbReference>
<dbReference type="STRING" id="1528099.AL705_00215"/>
<dbReference type="GeneID" id="84894058"/>
<evidence type="ECO:0000256" key="1">
    <source>
        <dbReference type="SAM" id="Phobius"/>
    </source>
</evidence>
<reference evidence="3 5" key="3">
    <citation type="submission" date="2019-04" db="EMBL/GenBank/DDBJ databases">
        <authorList>
            <person name="Seth-Smith MB H."/>
            <person name="Seth-Smith H."/>
        </authorList>
    </citation>
    <scope>NUCLEOTIDE SEQUENCE [LARGE SCALE GENOMIC DNA]</scope>
    <source>
        <strain evidence="3">USB-603019</strain>
    </source>
</reference>
<sequence length="184" mass="19568">MTDSAPLPTVTCDPALPEGINPAAIAADLQKDGVSATPELETPLRERVEQARSKGMDLKIVYYPGSDKDFTAPRNLAELLHPHVSGTILVMNDRQVGSMSPVYPRYALERAENNVDRVVGAKNLYAPQQVVRADTYIRDVAGSGLDWAPLSGGIALTAVLSVAAVVAVMKRKLANLPVAGGNTH</sequence>
<dbReference type="EMBL" id="LR584267">
    <property type="protein sequence ID" value="VHN99476.1"/>
    <property type="molecule type" value="Genomic_DNA"/>
</dbReference>
<protein>
    <recommendedName>
        <fullName evidence="6">TPM domain-containing protein</fullName>
    </recommendedName>
</protein>
<evidence type="ECO:0000313" key="4">
    <source>
        <dbReference type="Proteomes" id="UP000068137"/>
    </source>
</evidence>
<dbReference type="KEGG" id="cbq:AL705_00215"/>
<keyword evidence="5" id="KW-1185">Reference proteome</keyword>
<accession>A0A0M4LXP6</accession>
<name>A0A0M4LXP6_9ACTN</name>
<dbReference type="AlphaFoldDB" id="A0A0M4LXP6"/>
<organism evidence="2 4">
    <name type="scientific">Lawsonella clevelandensis</name>
    <dbReference type="NCBI Taxonomy" id="1528099"/>
    <lineage>
        <taxon>Bacteria</taxon>
        <taxon>Bacillati</taxon>
        <taxon>Actinomycetota</taxon>
        <taxon>Actinomycetes</taxon>
        <taxon>Mycobacteriales</taxon>
        <taxon>Lawsonellaceae</taxon>
        <taxon>Lawsonella</taxon>
    </lineage>
</organism>
<evidence type="ECO:0000313" key="2">
    <source>
        <dbReference type="EMBL" id="ALE18415.1"/>
    </source>
</evidence>
<keyword evidence="1" id="KW-0472">Membrane</keyword>
<dbReference type="Proteomes" id="UP000324288">
    <property type="component" value="Chromosome"/>
</dbReference>
<dbReference type="InterPro" id="IPR046498">
    <property type="entry name" value="Rv1476-like"/>
</dbReference>
<dbReference type="EMBL" id="CP012390">
    <property type="protein sequence ID" value="ALE18415.1"/>
    <property type="molecule type" value="Genomic_DNA"/>
</dbReference>
<keyword evidence="1" id="KW-0812">Transmembrane</keyword>
<reference evidence="2" key="2">
    <citation type="journal article" date="2016" name="Int. J. Syst. Evol. Microbiol.">
        <title>Lawsonella clevelandensis gen. nov., sp. nov., a new member of the suborder Corynebacterineae isolated from human abscesses.</title>
        <authorList>
            <person name="Bell M.E."/>
            <person name="Bernard K.A."/>
            <person name="Harrington S.M."/>
            <person name="Patel N.B."/>
            <person name="Tucker T.A."/>
            <person name="Metcalfe M.G."/>
            <person name="McQuiston J.R."/>
        </authorList>
    </citation>
    <scope>NUCLEOTIDE SEQUENCE</scope>
    <source>
        <strain evidence="2">X1698</strain>
    </source>
</reference>
<proteinExistence type="predicted"/>
<dbReference type="Proteomes" id="UP000068137">
    <property type="component" value="Chromosome"/>
</dbReference>
<reference evidence="2 4" key="1">
    <citation type="journal article" date="2015" name="Genome Announc.">
        <title>Complete Genome Sequences for Two Strains of a Novel Fastidious, Partially Acid-Fast, Gram-Positive Corynebacterineae Bacterium, Derived from Human Clinical Samples.</title>
        <authorList>
            <person name="Nicholson A.C."/>
            <person name="Bell M."/>
            <person name="Humrighouse B.W."/>
            <person name="McQuiston J.R."/>
        </authorList>
    </citation>
    <scope>NUCLEOTIDE SEQUENCE [LARGE SCALE GENOMIC DNA]</scope>
    <source>
        <strain evidence="2 4">X1698</strain>
    </source>
</reference>
<evidence type="ECO:0008006" key="6">
    <source>
        <dbReference type="Google" id="ProtNLM"/>
    </source>
</evidence>
<evidence type="ECO:0000313" key="3">
    <source>
        <dbReference type="EMBL" id="VHN99476.1"/>
    </source>
</evidence>
<feature type="transmembrane region" description="Helical" evidence="1">
    <location>
        <begin position="147"/>
        <end position="168"/>
    </location>
</feature>
<dbReference type="Pfam" id="PF20381">
    <property type="entry name" value="Rv1476"/>
    <property type="match status" value="1"/>
</dbReference>